<protein>
    <submittedName>
        <fullName evidence="1">Uncharacterized protein</fullName>
    </submittedName>
</protein>
<dbReference type="EMBL" id="GBRH01172183">
    <property type="protein sequence ID" value="JAE25713.1"/>
    <property type="molecule type" value="Transcribed_RNA"/>
</dbReference>
<organism evidence="1">
    <name type="scientific">Arundo donax</name>
    <name type="common">Giant reed</name>
    <name type="synonym">Donax arundinaceus</name>
    <dbReference type="NCBI Taxonomy" id="35708"/>
    <lineage>
        <taxon>Eukaryota</taxon>
        <taxon>Viridiplantae</taxon>
        <taxon>Streptophyta</taxon>
        <taxon>Embryophyta</taxon>
        <taxon>Tracheophyta</taxon>
        <taxon>Spermatophyta</taxon>
        <taxon>Magnoliopsida</taxon>
        <taxon>Liliopsida</taxon>
        <taxon>Poales</taxon>
        <taxon>Poaceae</taxon>
        <taxon>PACMAD clade</taxon>
        <taxon>Arundinoideae</taxon>
        <taxon>Arundineae</taxon>
        <taxon>Arundo</taxon>
    </lineage>
</organism>
<accession>A0A0A9GYM2</accession>
<reference evidence="1" key="1">
    <citation type="submission" date="2014-09" db="EMBL/GenBank/DDBJ databases">
        <authorList>
            <person name="Magalhaes I.L.F."/>
            <person name="Oliveira U."/>
            <person name="Santos F.R."/>
            <person name="Vidigal T.H.D.A."/>
            <person name="Brescovit A.D."/>
            <person name="Santos A.J."/>
        </authorList>
    </citation>
    <scope>NUCLEOTIDE SEQUENCE</scope>
    <source>
        <tissue evidence="1">Shoot tissue taken approximately 20 cm above the soil surface</tissue>
    </source>
</reference>
<evidence type="ECO:0000313" key="1">
    <source>
        <dbReference type="EMBL" id="JAE25713.1"/>
    </source>
</evidence>
<sequence>MNSGNLWWPILRCTMNRTDTLVANVFDVRFQLCLYG</sequence>
<reference evidence="1" key="2">
    <citation type="journal article" date="2015" name="Data Brief">
        <title>Shoot transcriptome of the giant reed, Arundo donax.</title>
        <authorList>
            <person name="Barrero R.A."/>
            <person name="Guerrero F.D."/>
            <person name="Moolhuijzen P."/>
            <person name="Goolsby J.A."/>
            <person name="Tidwell J."/>
            <person name="Bellgard S.E."/>
            <person name="Bellgard M.I."/>
        </authorList>
    </citation>
    <scope>NUCLEOTIDE SEQUENCE</scope>
    <source>
        <tissue evidence="1">Shoot tissue taken approximately 20 cm above the soil surface</tissue>
    </source>
</reference>
<name>A0A0A9GYM2_ARUDO</name>
<dbReference type="AlphaFoldDB" id="A0A0A9GYM2"/>
<proteinExistence type="predicted"/>